<evidence type="ECO:0000256" key="3">
    <source>
        <dbReference type="ARBA" id="ARBA00023015"/>
    </source>
</evidence>
<keyword evidence="2" id="KW-0677">Repeat</keyword>
<feature type="domain" description="HTH myb-type" evidence="9">
    <location>
        <begin position="139"/>
        <end position="189"/>
    </location>
</feature>
<dbReference type="FunFam" id="1.10.10.60:FF:000324">
    <property type="entry name" value="Transcription factor MYB3R-2"/>
    <property type="match status" value="1"/>
</dbReference>
<evidence type="ECO:0000313" key="10">
    <source>
        <dbReference type="EnsemblPlants" id="Kaladp0095s0501.1.v1.1"/>
    </source>
</evidence>
<dbReference type="PANTHER" id="PTHR45614:SF266">
    <property type="entry name" value="TRANSCRIPTION FACTOR MYB3R-4"/>
    <property type="match status" value="1"/>
</dbReference>
<dbReference type="EnsemblPlants" id="Kaladp0095s0501.1.v1.1">
    <property type="protein sequence ID" value="Kaladp0095s0501.1.v1.1"/>
    <property type="gene ID" value="Kaladp0095s0501.v1.1"/>
</dbReference>
<dbReference type="InterPro" id="IPR050560">
    <property type="entry name" value="MYB_TF"/>
</dbReference>
<comment type="subcellular location">
    <subcellularLocation>
        <location evidence="1">Nucleus</location>
    </subcellularLocation>
</comment>
<feature type="region of interest" description="Disordered" evidence="7">
    <location>
        <begin position="506"/>
        <end position="545"/>
    </location>
</feature>
<keyword evidence="6" id="KW-0539">Nucleus</keyword>
<dbReference type="InterPro" id="IPR009057">
    <property type="entry name" value="Homeodomain-like_sf"/>
</dbReference>
<keyword evidence="3" id="KW-0805">Transcription regulation</keyword>
<dbReference type="FunFam" id="1.10.10.60:FF:000010">
    <property type="entry name" value="Transcriptional activator Myb isoform A"/>
    <property type="match status" value="1"/>
</dbReference>
<dbReference type="PROSITE" id="PS50090">
    <property type="entry name" value="MYB_LIKE"/>
    <property type="match status" value="3"/>
</dbReference>
<dbReference type="AlphaFoldDB" id="A0A7N1A469"/>
<feature type="region of interest" description="Disordered" evidence="7">
    <location>
        <begin position="216"/>
        <end position="240"/>
    </location>
</feature>
<protein>
    <submittedName>
        <fullName evidence="10">Uncharacterized protein</fullName>
    </submittedName>
</protein>
<organism evidence="10 11">
    <name type="scientific">Kalanchoe fedtschenkoi</name>
    <name type="common">Lavender scallops</name>
    <name type="synonym">South American air plant</name>
    <dbReference type="NCBI Taxonomy" id="63787"/>
    <lineage>
        <taxon>Eukaryota</taxon>
        <taxon>Viridiplantae</taxon>
        <taxon>Streptophyta</taxon>
        <taxon>Embryophyta</taxon>
        <taxon>Tracheophyta</taxon>
        <taxon>Spermatophyta</taxon>
        <taxon>Magnoliopsida</taxon>
        <taxon>eudicotyledons</taxon>
        <taxon>Gunneridae</taxon>
        <taxon>Pentapetalae</taxon>
        <taxon>Saxifragales</taxon>
        <taxon>Crassulaceae</taxon>
        <taxon>Kalanchoe</taxon>
    </lineage>
</organism>
<dbReference type="Pfam" id="PF13921">
    <property type="entry name" value="Myb_DNA-bind_6"/>
    <property type="match status" value="1"/>
</dbReference>
<evidence type="ECO:0000256" key="7">
    <source>
        <dbReference type="SAM" id="MobiDB-lite"/>
    </source>
</evidence>
<keyword evidence="11" id="KW-1185">Reference proteome</keyword>
<evidence type="ECO:0000259" key="9">
    <source>
        <dbReference type="PROSITE" id="PS51294"/>
    </source>
</evidence>
<sequence>MATGREVAISEGGSSDGSSKKRPANRVSGPSRRSTKGQWTAEEDETLRKAVEHYNGKSWKKIAECLGGRTDVQCLHRWQKVLDPALIKGPWTKEEDKKIIELVGKNGATKWTNIAKHLTGRIGKQCRERWYHHLDPAIKKENWTQEEELTLIHAHRIYGNKWAELTKFLPGRSDNAIKNHWNSSVKKKEESFMAAGLLSNFPGVPDFGQQKLSVAFSSTQQTSGENSHMRGGSEEDGVSECSQASTTLGCSQTSNDLTIKVESLNPIQECHKNSLVDGNHSLSCNVGLDEIGDPMLSQSSHIQISQANETSDLPSNDPASDYLDIPSFEHLFYDEPNQCQNSFPETQGQEFYQSSHDDFSYINQYDMNPTEIASENKVVYEESESGSHRIHAMAKSPDKSQCCTPMEVQPALVHGEKINNGGAAYYEPPHLTNLDIPFVSCDLVQSGDFLEEEYSPLGIRQLLLMNSFSPLRLWDDSPEAGLKSATKTFTRTPSILKKRHRDLLSPLSEKRVDKKQDSELEQSSFSGLAQDTSQFNDDRKENFDPVLKTDEKDQIEGLSCERVLEDINRDPKAHLDANDATHAVTPVHQSSEDLADKEIEKLILFSPRVQIQAEKELYAKGYLNLTALPGNSTESDRYTANEIISFHTHSLTPRSRGIMVKKPFIDADSDKSSRSEGTPFKIFFESPTLDSPLFAKLFLPGPRIDTDISIEDIGYLITPDSKSYDAIGIMKKLSEQTSKTFITGPNIASNTVSLNAGNGISPTPDKHPEADRHSGSDILMERRVLDFSDCGSPEKSK</sequence>
<dbReference type="GO" id="GO:0000981">
    <property type="term" value="F:DNA-binding transcription factor activity, RNA polymerase II-specific"/>
    <property type="evidence" value="ECO:0007669"/>
    <property type="project" value="TreeGrafter"/>
</dbReference>
<keyword evidence="4" id="KW-0238">DNA-binding</keyword>
<dbReference type="Pfam" id="PF00249">
    <property type="entry name" value="Myb_DNA-binding"/>
    <property type="match status" value="1"/>
</dbReference>
<dbReference type="SMART" id="SM00717">
    <property type="entry name" value="SANT"/>
    <property type="match status" value="3"/>
</dbReference>
<evidence type="ECO:0000259" key="8">
    <source>
        <dbReference type="PROSITE" id="PS50090"/>
    </source>
</evidence>
<dbReference type="FunFam" id="1.10.10.60:FF:000016">
    <property type="entry name" value="Transcriptional activator Myb isoform A"/>
    <property type="match status" value="1"/>
</dbReference>
<proteinExistence type="predicted"/>
<feature type="compositionally biased region" description="Polar residues" evidence="7">
    <location>
        <begin position="216"/>
        <end position="226"/>
    </location>
</feature>
<feature type="domain" description="Myb-like" evidence="8">
    <location>
        <begin position="83"/>
        <end position="134"/>
    </location>
</feature>
<dbReference type="OMA" id="RCNMESS"/>
<feature type="region of interest" description="Disordered" evidence="7">
    <location>
        <begin position="756"/>
        <end position="778"/>
    </location>
</feature>
<dbReference type="GO" id="GO:0005634">
    <property type="term" value="C:nucleus"/>
    <property type="evidence" value="ECO:0007669"/>
    <property type="project" value="UniProtKB-SubCell"/>
</dbReference>
<accession>A0A7N1A469</accession>
<dbReference type="InterPro" id="IPR001005">
    <property type="entry name" value="SANT/Myb"/>
</dbReference>
<feature type="region of interest" description="Disordered" evidence="7">
    <location>
        <begin position="1"/>
        <end position="42"/>
    </location>
</feature>
<feature type="domain" description="HTH myb-type" evidence="9">
    <location>
        <begin position="36"/>
        <end position="82"/>
    </location>
</feature>
<evidence type="ECO:0000256" key="5">
    <source>
        <dbReference type="ARBA" id="ARBA00023163"/>
    </source>
</evidence>
<dbReference type="PROSITE" id="PS51294">
    <property type="entry name" value="HTH_MYB"/>
    <property type="match status" value="3"/>
</dbReference>
<dbReference type="SUPFAM" id="SSF46689">
    <property type="entry name" value="Homeodomain-like"/>
    <property type="match status" value="2"/>
</dbReference>
<reference evidence="10" key="1">
    <citation type="submission" date="2021-01" db="UniProtKB">
        <authorList>
            <consortium name="EnsemblPlants"/>
        </authorList>
    </citation>
    <scope>IDENTIFICATION</scope>
</reference>
<evidence type="ECO:0000313" key="11">
    <source>
        <dbReference type="Proteomes" id="UP000594263"/>
    </source>
</evidence>
<feature type="compositionally biased region" description="Basic and acidic residues" evidence="7">
    <location>
        <begin position="764"/>
        <end position="778"/>
    </location>
</feature>
<dbReference type="PANTHER" id="PTHR45614">
    <property type="entry name" value="MYB PROTEIN-RELATED"/>
    <property type="match status" value="1"/>
</dbReference>
<feature type="domain" description="HTH myb-type" evidence="9">
    <location>
        <begin position="83"/>
        <end position="138"/>
    </location>
</feature>
<feature type="domain" description="Myb-like" evidence="8">
    <location>
        <begin position="135"/>
        <end position="185"/>
    </location>
</feature>
<feature type="compositionally biased region" description="Polar residues" evidence="7">
    <location>
        <begin position="521"/>
        <end position="535"/>
    </location>
</feature>
<feature type="domain" description="Myb-like" evidence="8">
    <location>
        <begin position="31"/>
        <end position="82"/>
    </location>
</feature>
<dbReference type="Gramene" id="Kaladp0095s0501.1.v1.1">
    <property type="protein sequence ID" value="Kaladp0095s0501.1.v1.1"/>
    <property type="gene ID" value="Kaladp0095s0501.v1.1"/>
</dbReference>
<evidence type="ECO:0000256" key="4">
    <source>
        <dbReference type="ARBA" id="ARBA00023125"/>
    </source>
</evidence>
<keyword evidence="5" id="KW-0804">Transcription</keyword>
<name>A0A7N1A469_KALFE</name>
<dbReference type="Gene3D" id="1.10.10.60">
    <property type="entry name" value="Homeodomain-like"/>
    <property type="match status" value="3"/>
</dbReference>
<evidence type="ECO:0000256" key="2">
    <source>
        <dbReference type="ARBA" id="ARBA00022737"/>
    </source>
</evidence>
<evidence type="ECO:0000256" key="1">
    <source>
        <dbReference type="ARBA" id="ARBA00004123"/>
    </source>
</evidence>
<dbReference type="Proteomes" id="UP000594263">
    <property type="component" value="Unplaced"/>
</dbReference>
<evidence type="ECO:0000256" key="6">
    <source>
        <dbReference type="ARBA" id="ARBA00023242"/>
    </source>
</evidence>
<dbReference type="InterPro" id="IPR017930">
    <property type="entry name" value="Myb_dom"/>
</dbReference>
<dbReference type="CDD" id="cd00167">
    <property type="entry name" value="SANT"/>
    <property type="match status" value="3"/>
</dbReference>
<feature type="compositionally biased region" description="Basic and acidic residues" evidence="7">
    <location>
        <begin position="536"/>
        <end position="545"/>
    </location>
</feature>
<dbReference type="GO" id="GO:0000978">
    <property type="term" value="F:RNA polymerase II cis-regulatory region sequence-specific DNA binding"/>
    <property type="evidence" value="ECO:0007669"/>
    <property type="project" value="TreeGrafter"/>
</dbReference>
<feature type="compositionally biased region" description="Basic and acidic residues" evidence="7">
    <location>
        <begin position="508"/>
        <end position="518"/>
    </location>
</feature>